<comment type="caution">
    <text evidence="1">The sequence shown here is derived from an EMBL/GenBank/DDBJ whole genome shotgun (WGS) entry which is preliminary data.</text>
</comment>
<evidence type="ECO:0000313" key="1">
    <source>
        <dbReference type="EMBL" id="KAH3706267.1"/>
    </source>
</evidence>
<accession>A0A9D3YTY0</accession>
<dbReference type="EMBL" id="JAIWYP010000014">
    <property type="protein sequence ID" value="KAH3706267.1"/>
    <property type="molecule type" value="Genomic_DNA"/>
</dbReference>
<dbReference type="InterPro" id="IPR036691">
    <property type="entry name" value="Endo/exonu/phosph_ase_sf"/>
</dbReference>
<protein>
    <submittedName>
        <fullName evidence="1">Uncharacterized protein</fullName>
    </submittedName>
</protein>
<dbReference type="SUPFAM" id="SSF56219">
    <property type="entry name" value="DNase I-like"/>
    <property type="match status" value="1"/>
</dbReference>
<keyword evidence="2" id="KW-1185">Reference proteome</keyword>
<organism evidence="1 2">
    <name type="scientific">Dreissena polymorpha</name>
    <name type="common">Zebra mussel</name>
    <name type="synonym">Mytilus polymorpha</name>
    <dbReference type="NCBI Taxonomy" id="45954"/>
    <lineage>
        <taxon>Eukaryota</taxon>
        <taxon>Metazoa</taxon>
        <taxon>Spiralia</taxon>
        <taxon>Lophotrochozoa</taxon>
        <taxon>Mollusca</taxon>
        <taxon>Bivalvia</taxon>
        <taxon>Autobranchia</taxon>
        <taxon>Heteroconchia</taxon>
        <taxon>Euheterodonta</taxon>
        <taxon>Imparidentia</taxon>
        <taxon>Neoheterodontei</taxon>
        <taxon>Myida</taxon>
        <taxon>Dreissenoidea</taxon>
        <taxon>Dreissenidae</taxon>
        <taxon>Dreissena</taxon>
    </lineage>
</organism>
<gene>
    <name evidence="1" type="ORF">DPMN_065652</name>
</gene>
<reference evidence="1" key="1">
    <citation type="journal article" date="2019" name="bioRxiv">
        <title>The Genome of the Zebra Mussel, Dreissena polymorpha: A Resource for Invasive Species Research.</title>
        <authorList>
            <person name="McCartney M.A."/>
            <person name="Auch B."/>
            <person name="Kono T."/>
            <person name="Mallez S."/>
            <person name="Zhang Y."/>
            <person name="Obille A."/>
            <person name="Becker A."/>
            <person name="Abrahante J.E."/>
            <person name="Garbe J."/>
            <person name="Badalamenti J.P."/>
            <person name="Herman A."/>
            <person name="Mangelson H."/>
            <person name="Liachko I."/>
            <person name="Sullivan S."/>
            <person name="Sone E.D."/>
            <person name="Koren S."/>
            <person name="Silverstein K.A.T."/>
            <person name="Beckman K.B."/>
            <person name="Gohl D.M."/>
        </authorList>
    </citation>
    <scope>NUCLEOTIDE SEQUENCE</scope>
    <source>
        <strain evidence="1">Duluth1</strain>
        <tissue evidence="1">Whole animal</tissue>
    </source>
</reference>
<sequence length="131" mass="14452">MYGNSNTDDTEIYMSSPTIPSCSNDSFSIQNHEGLKCLYTNADSLGNKWAELESLVYIHQPDIVGITEVFPKTGDRVDVSSYLLEGFQQFVNPKYCVSGNRGAILFIRNGIDGGSYIKLNNINCKEVAGVK</sequence>
<dbReference type="AlphaFoldDB" id="A0A9D3YTY0"/>
<proteinExistence type="predicted"/>
<dbReference type="Proteomes" id="UP000828390">
    <property type="component" value="Unassembled WGS sequence"/>
</dbReference>
<name>A0A9D3YTY0_DREPO</name>
<reference evidence="1" key="2">
    <citation type="submission" date="2020-11" db="EMBL/GenBank/DDBJ databases">
        <authorList>
            <person name="McCartney M.A."/>
            <person name="Auch B."/>
            <person name="Kono T."/>
            <person name="Mallez S."/>
            <person name="Becker A."/>
            <person name="Gohl D.M."/>
            <person name="Silverstein K.A.T."/>
            <person name="Koren S."/>
            <person name="Bechman K.B."/>
            <person name="Herman A."/>
            <person name="Abrahante J.E."/>
            <person name="Garbe J."/>
        </authorList>
    </citation>
    <scope>NUCLEOTIDE SEQUENCE</scope>
    <source>
        <strain evidence="1">Duluth1</strain>
        <tissue evidence="1">Whole animal</tissue>
    </source>
</reference>
<evidence type="ECO:0000313" key="2">
    <source>
        <dbReference type="Proteomes" id="UP000828390"/>
    </source>
</evidence>